<organism evidence="1 2">
    <name type="scientific">Vitis rotundifolia</name>
    <name type="common">Muscadine grape</name>
    <dbReference type="NCBI Taxonomy" id="103349"/>
    <lineage>
        <taxon>Eukaryota</taxon>
        <taxon>Viridiplantae</taxon>
        <taxon>Streptophyta</taxon>
        <taxon>Embryophyta</taxon>
        <taxon>Tracheophyta</taxon>
        <taxon>Spermatophyta</taxon>
        <taxon>Magnoliopsida</taxon>
        <taxon>eudicotyledons</taxon>
        <taxon>Gunneridae</taxon>
        <taxon>Pentapetalae</taxon>
        <taxon>rosids</taxon>
        <taxon>Vitales</taxon>
        <taxon>Vitaceae</taxon>
        <taxon>Viteae</taxon>
        <taxon>Vitis</taxon>
    </lineage>
</organism>
<name>A0AA38YX30_VITRO</name>
<proteinExistence type="predicted"/>
<evidence type="ECO:0000313" key="1">
    <source>
        <dbReference type="EMBL" id="KAJ9678103.1"/>
    </source>
</evidence>
<sequence>MAENLRADFKERRQKCLSKFIAIATPLAKRPCPEKTREAPVLNTPPTLMPPSDVVGSSSVLVAKSPTREDVVVDVCNLMRQRALLFERLEVAKAMRAFITQRAGGSEELRAKLKRVENDLAIA</sequence>
<evidence type="ECO:0000313" key="2">
    <source>
        <dbReference type="Proteomes" id="UP001168098"/>
    </source>
</evidence>
<protein>
    <submittedName>
        <fullName evidence="1">Uncharacterized protein</fullName>
    </submittedName>
</protein>
<comment type="caution">
    <text evidence="1">The sequence shown here is derived from an EMBL/GenBank/DDBJ whole genome shotgun (WGS) entry which is preliminary data.</text>
</comment>
<accession>A0AA38YX30</accession>
<keyword evidence="2" id="KW-1185">Reference proteome</keyword>
<dbReference type="EMBL" id="JARBHA010000017">
    <property type="protein sequence ID" value="KAJ9678103.1"/>
    <property type="molecule type" value="Genomic_DNA"/>
</dbReference>
<dbReference type="AlphaFoldDB" id="A0AA38YX30"/>
<reference evidence="1 2" key="1">
    <citation type="journal article" date="2023" name="BMC Biotechnol.">
        <title>Vitis rotundifolia cv Carlos genome sequencing.</title>
        <authorList>
            <person name="Huff M."/>
            <person name="Hulse-Kemp A."/>
            <person name="Scheffler B."/>
            <person name="Youngblood R."/>
            <person name="Simpson S."/>
            <person name="Babiker E."/>
            <person name="Staton M."/>
        </authorList>
    </citation>
    <scope>NUCLEOTIDE SEQUENCE [LARGE SCALE GENOMIC DNA]</scope>
    <source>
        <tissue evidence="1">Leaf</tissue>
    </source>
</reference>
<gene>
    <name evidence="1" type="ORF">PVL29_022866</name>
</gene>
<dbReference type="Proteomes" id="UP001168098">
    <property type="component" value="Unassembled WGS sequence"/>
</dbReference>